<evidence type="ECO:0000313" key="4">
    <source>
        <dbReference type="WBParaSite" id="scf7180000421887.g7853"/>
    </source>
</evidence>
<evidence type="ECO:0000256" key="2">
    <source>
        <dbReference type="SAM" id="Phobius"/>
    </source>
</evidence>
<dbReference type="Proteomes" id="UP000887560">
    <property type="component" value="Unplaced"/>
</dbReference>
<dbReference type="WBParaSite" id="scf7180000421887.g7853">
    <property type="protein sequence ID" value="scf7180000421887.g7853"/>
    <property type="gene ID" value="scf7180000421887.g7853"/>
</dbReference>
<feature type="compositionally biased region" description="Low complexity" evidence="1">
    <location>
        <begin position="160"/>
        <end position="172"/>
    </location>
</feature>
<name>A0A915NYJ9_9BILA</name>
<dbReference type="AlphaFoldDB" id="A0A915NYJ9"/>
<keyword evidence="2" id="KW-1133">Transmembrane helix</keyword>
<organism evidence="3 4">
    <name type="scientific">Meloidogyne floridensis</name>
    <dbReference type="NCBI Taxonomy" id="298350"/>
    <lineage>
        <taxon>Eukaryota</taxon>
        <taxon>Metazoa</taxon>
        <taxon>Ecdysozoa</taxon>
        <taxon>Nematoda</taxon>
        <taxon>Chromadorea</taxon>
        <taxon>Rhabditida</taxon>
        <taxon>Tylenchina</taxon>
        <taxon>Tylenchomorpha</taxon>
        <taxon>Tylenchoidea</taxon>
        <taxon>Meloidogynidae</taxon>
        <taxon>Meloidogyninae</taxon>
        <taxon>Meloidogyne</taxon>
    </lineage>
</organism>
<feature type="compositionally biased region" description="Basic and acidic residues" evidence="1">
    <location>
        <begin position="95"/>
        <end position="140"/>
    </location>
</feature>
<feature type="compositionally biased region" description="Basic and acidic residues" evidence="1">
    <location>
        <begin position="173"/>
        <end position="189"/>
    </location>
</feature>
<keyword evidence="2" id="KW-0812">Transmembrane</keyword>
<accession>A0A915NYJ9</accession>
<feature type="region of interest" description="Disordered" evidence="1">
    <location>
        <begin position="83"/>
        <end position="219"/>
    </location>
</feature>
<sequence length="219" mass="23452">MGLSFALFSLHAYYPSLLLPLLIISTVLLVKCAKKKKATQANAMTVKAKRPPPRIQEEKPRKEGVAAVKDYQTLGNLDANIFLKEQKKKGGGKTAEAKDKTAVEKTKEGADKKDDSKDKKDPKADKTEAAGKDGGDKQPEKTAMVKTQTPPVAADKKEAPAAATDKPSPAAEKPADDKKEKGGEEEKKSPSAPPPPPPPAAEDQGGDNYETLNELENPK</sequence>
<proteinExistence type="predicted"/>
<keyword evidence="2" id="KW-0472">Membrane</keyword>
<feature type="compositionally biased region" description="Basic and acidic residues" evidence="1">
    <location>
        <begin position="55"/>
        <end position="64"/>
    </location>
</feature>
<reference evidence="4" key="1">
    <citation type="submission" date="2022-11" db="UniProtKB">
        <authorList>
            <consortium name="WormBaseParasite"/>
        </authorList>
    </citation>
    <scope>IDENTIFICATION</scope>
</reference>
<feature type="region of interest" description="Disordered" evidence="1">
    <location>
        <begin position="42"/>
        <end position="66"/>
    </location>
</feature>
<feature type="transmembrane region" description="Helical" evidence="2">
    <location>
        <begin position="12"/>
        <end position="30"/>
    </location>
</feature>
<protein>
    <submittedName>
        <fullName evidence="4">Uncharacterized protein</fullName>
    </submittedName>
</protein>
<feature type="compositionally biased region" description="Pro residues" evidence="1">
    <location>
        <begin position="191"/>
        <end position="200"/>
    </location>
</feature>
<evidence type="ECO:0000313" key="3">
    <source>
        <dbReference type="Proteomes" id="UP000887560"/>
    </source>
</evidence>
<keyword evidence="3" id="KW-1185">Reference proteome</keyword>
<evidence type="ECO:0000256" key="1">
    <source>
        <dbReference type="SAM" id="MobiDB-lite"/>
    </source>
</evidence>